<dbReference type="SMART" id="SM00382">
    <property type="entry name" value="AAA"/>
    <property type="match status" value="1"/>
</dbReference>
<dbReference type="Pfam" id="PF00005">
    <property type="entry name" value="ABC_tran"/>
    <property type="match status" value="1"/>
</dbReference>
<dbReference type="GO" id="GO:0022857">
    <property type="term" value="F:transmembrane transporter activity"/>
    <property type="evidence" value="ECO:0007669"/>
    <property type="project" value="TreeGrafter"/>
</dbReference>
<dbReference type="Gene3D" id="3.40.50.300">
    <property type="entry name" value="P-loop containing nucleotide triphosphate hydrolases"/>
    <property type="match status" value="1"/>
</dbReference>
<dbReference type="InterPro" id="IPR027417">
    <property type="entry name" value="P-loop_NTPase"/>
</dbReference>
<dbReference type="AlphaFoldDB" id="A0A7R8WVX8"/>
<dbReference type="PROSITE" id="PS00211">
    <property type="entry name" value="ABC_TRANSPORTER_1"/>
    <property type="match status" value="1"/>
</dbReference>
<gene>
    <name evidence="3" type="ORF">CTOB1V02_LOCUS14018</name>
</gene>
<name>A0A7R8WVX8_9CRUS</name>
<reference evidence="3" key="1">
    <citation type="submission" date="2020-11" db="EMBL/GenBank/DDBJ databases">
        <authorList>
            <person name="Tran Van P."/>
        </authorList>
    </citation>
    <scope>NUCLEOTIDE SEQUENCE</scope>
</reference>
<organism evidence="3">
    <name type="scientific">Cyprideis torosa</name>
    <dbReference type="NCBI Taxonomy" id="163714"/>
    <lineage>
        <taxon>Eukaryota</taxon>
        <taxon>Metazoa</taxon>
        <taxon>Ecdysozoa</taxon>
        <taxon>Arthropoda</taxon>
        <taxon>Crustacea</taxon>
        <taxon>Oligostraca</taxon>
        <taxon>Ostracoda</taxon>
        <taxon>Podocopa</taxon>
        <taxon>Podocopida</taxon>
        <taxon>Cytherocopina</taxon>
        <taxon>Cytheroidea</taxon>
        <taxon>Cytherideidae</taxon>
        <taxon>Cyprideis</taxon>
    </lineage>
</organism>
<evidence type="ECO:0000256" key="2">
    <source>
        <dbReference type="ARBA" id="ARBA00022840"/>
    </source>
</evidence>
<sequence length="202" mass="23018">MEYSDRKAEMTYLIGKSGSGKSTFLRTLYGAIPLLSGSVSIAGFDLSLLSKKQIPLLRRSIGMVFQNFHLFERWTVAQNLDYVLKATEWNDESNRSERVQEVLSEIKLWDKKDIKVHQLSGGEQQKVVIARAILNKPQLIIADEPTGNLDPESSEEIMHLLYKIATENKMAILIATHDHILMKKFPARIFECKDSNIEEVHS</sequence>
<evidence type="ECO:0000256" key="1">
    <source>
        <dbReference type="ARBA" id="ARBA00022741"/>
    </source>
</evidence>
<dbReference type="PANTHER" id="PTHR24220:SF470">
    <property type="entry name" value="CELL DIVISION ATP-BINDING PROTEIN FTSE"/>
    <property type="match status" value="1"/>
</dbReference>
<dbReference type="PROSITE" id="PS50893">
    <property type="entry name" value="ABC_TRANSPORTER_2"/>
    <property type="match status" value="1"/>
</dbReference>
<proteinExistence type="predicted"/>
<evidence type="ECO:0000313" key="3">
    <source>
        <dbReference type="EMBL" id="CAD7236203.1"/>
    </source>
</evidence>
<accession>A0A7R8WVX8</accession>
<dbReference type="GO" id="GO:0005524">
    <property type="term" value="F:ATP binding"/>
    <property type="evidence" value="ECO:0007669"/>
    <property type="project" value="UniProtKB-KW"/>
</dbReference>
<dbReference type="InterPro" id="IPR003593">
    <property type="entry name" value="AAA+_ATPase"/>
</dbReference>
<dbReference type="GO" id="GO:0005886">
    <property type="term" value="C:plasma membrane"/>
    <property type="evidence" value="ECO:0007669"/>
    <property type="project" value="TreeGrafter"/>
</dbReference>
<dbReference type="PANTHER" id="PTHR24220">
    <property type="entry name" value="IMPORT ATP-BINDING PROTEIN"/>
    <property type="match status" value="1"/>
</dbReference>
<dbReference type="EMBL" id="OB677219">
    <property type="protein sequence ID" value="CAD7236203.1"/>
    <property type="molecule type" value="Genomic_DNA"/>
</dbReference>
<dbReference type="OrthoDB" id="6367752at2759"/>
<dbReference type="InterPro" id="IPR015854">
    <property type="entry name" value="ABC_transpr_LolD-like"/>
</dbReference>
<dbReference type="InterPro" id="IPR017871">
    <property type="entry name" value="ABC_transporter-like_CS"/>
</dbReference>
<dbReference type="InterPro" id="IPR003439">
    <property type="entry name" value="ABC_transporter-like_ATP-bd"/>
</dbReference>
<keyword evidence="2" id="KW-0067">ATP-binding</keyword>
<dbReference type="SUPFAM" id="SSF52540">
    <property type="entry name" value="P-loop containing nucleoside triphosphate hydrolases"/>
    <property type="match status" value="1"/>
</dbReference>
<keyword evidence="1" id="KW-0547">Nucleotide-binding</keyword>
<dbReference type="GO" id="GO:0016887">
    <property type="term" value="F:ATP hydrolysis activity"/>
    <property type="evidence" value="ECO:0007669"/>
    <property type="project" value="InterPro"/>
</dbReference>
<protein>
    <submittedName>
        <fullName evidence="3">Uncharacterized protein</fullName>
    </submittedName>
</protein>